<dbReference type="InterPro" id="IPR011010">
    <property type="entry name" value="DNA_brk_join_enz"/>
</dbReference>
<dbReference type="PANTHER" id="PTHR30349">
    <property type="entry name" value="PHAGE INTEGRASE-RELATED"/>
    <property type="match status" value="1"/>
</dbReference>
<evidence type="ECO:0000256" key="3">
    <source>
        <dbReference type="ARBA" id="ARBA00023172"/>
    </source>
</evidence>
<evidence type="ECO:0000313" key="7">
    <source>
        <dbReference type="EMBL" id="GGC55190.1"/>
    </source>
</evidence>
<organism evidence="7 8">
    <name type="scientific">Marivirga lumbricoides</name>
    <dbReference type="NCBI Taxonomy" id="1046115"/>
    <lineage>
        <taxon>Bacteria</taxon>
        <taxon>Pseudomonadati</taxon>
        <taxon>Bacteroidota</taxon>
        <taxon>Cytophagia</taxon>
        <taxon>Cytophagales</taxon>
        <taxon>Marivirgaceae</taxon>
        <taxon>Marivirga</taxon>
    </lineage>
</organism>
<accession>A0ABQ1N9L1</accession>
<dbReference type="InterPro" id="IPR035386">
    <property type="entry name" value="Arm-DNA-bind_5"/>
</dbReference>
<feature type="domain" description="Arm DNA-binding" evidence="6">
    <location>
        <begin position="8"/>
        <end position="76"/>
    </location>
</feature>
<comment type="similarity">
    <text evidence="1">Belongs to the 'phage' integrase family.</text>
</comment>
<evidence type="ECO:0000313" key="8">
    <source>
        <dbReference type="Proteomes" id="UP000636010"/>
    </source>
</evidence>
<dbReference type="EMBL" id="BMEC01000022">
    <property type="protein sequence ID" value="GGC55190.1"/>
    <property type="molecule type" value="Genomic_DNA"/>
</dbReference>
<dbReference type="InterPro" id="IPR013762">
    <property type="entry name" value="Integrase-like_cat_sf"/>
</dbReference>
<evidence type="ECO:0000256" key="1">
    <source>
        <dbReference type="ARBA" id="ARBA00008857"/>
    </source>
</evidence>
<dbReference type="InterPro" id="IPR025269">
    <property type="entry name" value="SAM-like_dom"/>
</dbReference>
<dbReference type="Pfam" id="PF00589">
    <property type="entry name" value="Phage_integrase"/>
    <property type="match status" value="1"/>
</dbReference>
<dbReference type="InterPro" id="IPR010998">
    <property type="entry name" value="Integrase_recombinase_N"/>
</dbReference>
<feature type="domain" description="Phage integrase SAM-like" evidence="5">
    <location>
        <begin position="102"/>
        <end position="213"/>
    </location>
</feature>
<dbReference type="Gene3D" id="1.10.150.130">
    <property type="match status" value="1"/>
</dbReference>
<gene>
    <name evidence="7" type="ORF">GCM10011506_46100</name>
</gene>
<dbReference type="CDD" id="cd01185">
    <property type="entry name" value="INTN1_C_like"/>
    <property type="match status" value="1"/>
</dbReference>
<keyword evidence="8" id="KW-1185">Reference proteome</keyword>
<dbReference type="Proteomes" id="UP000636010">
    <property type="component" value="Unassembled WGS sequence"/>
</dbReference>
<evidence type="ECO:0000259" key="4">
    <source>
        <dbReference type="Pfam" id="PF00589"/>
    </source>
</evidence>
<dbReference type="Pfam" id="PF13102">
    <property type="entry name" value="Phage_int_SAM_5"/>
    <property type="match status" value="1"/>
</dbReference>
<keyword evidence="2" id="KW-0238">DNA-binding</keyword>
<keyword evidence="3" id="KW-0233">DNA recombination</keyword>
<comment type="caution">
    <text evidence="7">The sequence shown here is derived from an EMBL/GenBank/DDBJ whole genome shotgun (WGS) entry which is preliminary data.</text>
</comment>
<evidence type="ECO:0000256" key="2">
    <source>
        <dbReference type="ARBA" id="ARBA00023125"/>
    </source>
</evidence>
<name>A0ABQ1N9L1_9BACT</name>
<dbReference type="InterPro" id="IPR002104">
    <property type="entry name" value="Integrase_catalytic"/>
</dbReference>
<feature type="domain" description="Tyr recombinase" evidence="4">
    <location>
        <begin position="249"/>
        <end position="399"/>
    </location>
</feature>
<dbReference type="Pfam" id="PF17293">
    <property type="entry name" value="Arm-DNA-bind_5"/>
    <property type="match status" value="1"/>
</dbReference>
<dbReference type="InterPro" id="IPR050090">
    <property type="entry name" value="Tyrosine_recombinase_XerCD"/>
</dbReference>
<protein>
    <submittedName>
        <fullName evidence="7">Integrase</fullName>
    </submittedName>
</protein>
<reference evidence="8" key="1">
    <citation type="journal article" date="2019" name="Int. J. Syst. Evol. Microbiol.">
        <title>The Global Catalogue of Microorganisms (GCM) 10K type strain sequencing project: providing services to taxonomists for standard genome sequencing and annotation.</title>
        <authorList>
            <consortium name="The Broad Institute Genomics Platform"/>
            <consortium name="The Broad Institute Genome Sequencing Center for Infectious Disease"/>
            <person name="Wu L."/>
            <person name="Ma J."/>
        </authorList>
    </citation>
    <scope>NUCLEOTIDE SEQUENCE [LARGE SCALE GENOMIC DNA]</scope>
    <source>
        <strain evidence="8">CGMCC 1.10832</strain>
    </source>
</reference>
<dbReference type="SUPFAM" id="SSF56349">
    <property type="entry name" value="DNA breaking-rejoining enzymes"/>
    <property type="match status" value="1"/>
</dbReference>
<evidence type="ECO:0000259" key="5">
    <source>
        <dbReference type="Pfam" id="PF13102"/>
    </source>
</evidence>
<sequence>MLKDNSVEGNTRIIAKITDGRQFQLRLSTGFSVKPTHWSKKNKNVLSANPNAVAINKGLKEFTKKALSVYLEAKEKRLIPNREYFELEMKPNKEVENRNTEFWKVFDYYMNEKKKSFSLSTVKKFNSLKKHLQNFELERKIPLQFETITNKVMKELQSYFYEDVVIKIDSEGKEYKGLNTQTTAKYLGTFKMFMNWALMNKYSKNTDFKEFKIKHQPRTIKAVLNDVDLGKLRSYESKEKKYLNNVRDLLILSCLTGLRFSDYSSIKSEHLIKDNESNYSLLMMQKKTNDYVEIPLNDEALQIVRKLLKNEIHPISNQKMNLYAKELCKLAKINEPFEVIQYKGNIRLTKSIPKYELITTHTGRRTFATNLLLKGVPAEIVMEFTGHRDYESFSKYVNIPKKSKMDIVRNVMAG</sequence>
<dbReference type="Gene3D" id="1.10.443.10">
    <property type="entry name" value="Intergrase catalytic core"/>
    <property type="match status" value="1"/>
</dbReference>
<proteinExistence type="inferred from homology"/>
<dbReference type="PANTHER" id="PTHR30349:SF64">
    <property type="entry name" value="PROPHAGE INTEGRASE INTD-RELATED"/>
    <property type="match status" value="1"/>
</dbReference>
<evidence type="ECO:0000259" key="6">
    <source>
        <dbReference type="Pfam" id="PF17293"/>
    </source>
</evidence>